<keyword evidence="2" id="KW-0863">Zinc-finger</keyword>
<evidence type="ECO:0000256" key="1">
    <source>
        <dbReference type="ARBA" id="ARBA00022723"/>
    </source>
</evidence>
<name>A0A1R2CFM7_9CILI</name>
<evidence type="ECO:0000313" key="5">
    <source>
        <dbReference type="EMBL" id="OMJ87746.1"/>
    </source>
</evidence>
<dbReference type="PROSITE" id="PS01358">
    <property type="entry name" value="ZF_RANBP2_1"/>
    <property type="match status" value="1"/>
</dbReference>
<proteinExistence type="predicted"/>
<dbReference type="EMBL" id="MPUH01000169">
    <property type="protein sequence ID" value="OMJ87746.1"/>
    <property type="molecule type" value="Genomic_DNA"/>
</dbReference>
<comment type="caution">
    <text evidence="5">The sequence shown here is derived from an EMBL/GenBank/DDBJ whole genome shotgun (WGS) entry which is preliminary data.</text>
</comment>
<evidence type="ECO:0000256" key="2">
    <source>
        <dbReference type="ARBA" id="ARBA00022771"/>
    </source>
</evidence>
<dbReference type="Proteomes" id="UP000187209">
    <property type="component" value="Unassembled WGS sequence"/>
</dbReference>
<gene>
    <name evidence="5" type="ORF">SteCoe_10491</name>
</gene>
<evidence type="ECO:0000313" key="6">
    <source>
        <dbReference type="Proteomes" id="UP000187209"/>
    </source>
</evidence>
<dbReference type="InterPro" id="IPR001876">
    <property type="entry name" value="Znf_RanBP2"/>
</dbReference>
<evidence type="ECO:0000256" key="3">
    <source>
        <dbReference type="ARBA" id="ARBA00022833"/>
    </source>
</evidence>
<keyword evidence="1" id="KW-0479">Metal-binding</keyword>
<keyword evidence="6" id="KW-1185">Reference proteome</keyword>
<accession>A0A1R2CFM7</accession>
<reference evidence="5 6" key="1">
    <citation type="submission" date="2016-11" db="EMBL/GenBank/DDBJ databases">
        <title>The macronuclear genome of Stentor coeruleus: a giant cell with tiny introns.</title>
        <authorList>
            <person name="Slabodnick M."/>
            <person name="Ruby J.G."/>
            <person name="Reiff S.B."/>
            <person name="Swart E.C."/>
            <person name="Gosai S."/>
            <person name="Prabakaran S."/>
            <person name="Witkowska E."/>
            <person name="Larue G.E."/>
            <person name="Fisher S."/>
            <person name="Freeman R.M."/>
            <person name="Gunawardena J."/>
            <person name="Chu W."/>
            <person name="Stover N.A."/>
            <person name="Gregory B.D."/>
            <person name="Nowacki M."/>
            <person name="Derisi J."/>
            <person name="Roy S.W."/>
            <person name="Marshall W.F."/>
            <person name="Sood P."/>
        </authorList>
    </citation>
    <scope>NUCLEOTIDE SEQUENCE [LARGE SCALE GENOMIC DNA]</scope>
    <source>
        <strain evidence="5">WM001</strain>
    </source>
</reference>
<sequence length="143" mass="16811">MYSDINQFIEDMKGVKTYFFRNEVKKEFPQFCKSFSELKSLLREAYMVEFQYIKATYDVKDGIVKQITTENDFFEAITWADAEAFRLNIEFDESKVIKPQIVEQKPPQDSSVPAAKPWRCGRCQATNSDNVMKCKICSFQRRV</sequence>
<feature type="domain" description="RanBP2-type" evidence="4">
    <location>
        <begin position="118"/>
        <end position="137"/>
    </location>
</feature>
<dbReference type="AlphaFoldDB" id="A0A1R2CFM7"/>
<keyword evidence="3" id="KW-0862">Zinc</keyword>
<protein>
    <recommendedName>
        <fullName evidence="4">RanBP2-type domain-containing protein</fullName>
    </recommendedName>
</protein>
<evidence type="ECO:0000259" key="4">
    <source>
        <dbReference type="PROSITE" id="PS01358"/>
    </source>
</evidence>
<dbReference type="GO" id="GO:0008270">
    <property type="term" value="F:zinc ion binding"/>
    <property type="evidence" value="ECO:0007669"/>
    <property type="project" value="UniProtKB-KW"/>
</dbReference>
<organism evidence="5 6">
    <name type="scientific">Stentor coeruleus</name>
    <dbReference type="NCBI Taxonomy" id="5963"/>
    <lineage>
        <taxon>Eukaryota</taxon>
        <taxon>Sar</taxon>
        <taxon>Alveolata</taxon>
        <taxon>Ciliophora</taxon>
        <taxon>Postciliodesmatophora</taxon>
        <taxon>Heterotrichea</taxon>
        <taxon>Heterotrichida</taxon>
        <taxon>Stentoridae</taxon>
        <taxon>Stentor</taxon>
    </lineage>
</organism>